<accession>A0ABD3WBF1</accession>
<dbReference type="PANTHER" id="PTHR27001:SF931">
    <property type="entry name" value="OS11G0664100 PROTEIN"/>
    <property type="match status" value="1"/>
</dbReference>
<dbReference type="Gene3D" id="3.40.50.1460">
    <property type="match status" value="1"/>
</dbReference>
<feature type="region of interest" description="Disordered" evidence="3">
    <location>
        <begin position="319"/>
        <end position="340"/>
    </location>
</feature>
<dbReference type="Proteomes" id="UP001634394">
    <property type="component" value="Unassembled WGS sequence"/>
</dbReference>
<keyword evidence="2" id="KW-0067">ATP-binding</keyword>
<proteinExistence type="predicted"/>
<evidence type="ECO:0000256" key="1">
    <source>
        <dbReference type="ARBA" id="ARBA00022741"/>
    </source>
</evidence>
<dbReference type="Pfam" id="PF00069">
    <property type="entry name" value="Pkinase"/>
    <property type="match status" value="1"/>
</dbReference>
<dbReference type="EMBL" id="JBJQND010000007">
    <property type="protein sequence ID" value="KAL3871251.1"/>
    <property type="molecule type" value="Genomic_DNA"/>
</dbReference>
<keyword evidence="1" id="KW-0547">Nucleotide-binding</keyword>
<sequence>MEQKIFVEEKRNLFGKLCEVRSISFTLLYELFIEKYLTPNQTIVSYFSTNKNVIEECTYISKKQRKILYPKGGTIPDIKSDLDLLCSLIRNLPLASSKESAQGDDKDTKNRYISAARDIAKILEKTYDKCYNDVDTKTLEEETQNLRDICKSVANDLPQEKRVTFFQSIDGEAQVPNTSSNPDTTNCKEECVNFEENKEHVEIPVQNWRYGRIMPQHVNTMEEYCKRGSPIPNTKSVYEWENKSSKKKYLIKKLVLTDEDENNDLRERYYRELYHEPILHPHVLPIISYAQSKSQYPRVMYLMYPYMENGSVRTNIERENKGEQFRPNENDCNSSDRKPKESNSTVWIRCIYQVASALDYLHNIGKHGLRGPVFHRNLTSSTIYFNEFYNAKLCDFGRAVEANHNAVEATDIPYFSAPGYHPRMTDTKRYKASYDVYSLCVVILEILTGELVGDDNTFSDPKSYPGYDCLLSKIENRPEVAKWLRTDLRDNLAKKAWDMLRMNDIDMTKVKANDVLKIINNDRVESYHLYKEETTNCVSCVINKRATTLPLKGKNCNDCKMFCVHCLTDYHNELICPQHGPSTRPFGDRVYGVFVAGNHVDKLSSKLAFDGNTPKSAKDIAKIFIRDAKKLANILTTKFPLVLGARPDHFEVVTPKKPGKEDTMKRSIEEAFKKIKKLIKYDLQDNQDKTNPLFIFYFSGHSGPSEGKEKVTHQNPKEHVLYLGGESETITTKCLREMLYSELFVDNVLVVLDCCYASGHDFVNKSEKSRFQISQLSSCDKTVKSKCDPTRGSYFTHLLCQALTDIKSHEHGKIGGSDCVNENNCPFPCKPFHVACSVTQKVTLTDVEQYIQNHYEHEKLKTDVKKHAMNAGSIELAYYKNLNKKQTISIRLEGSESGKSYSLSEVPVSIFCLRKDIVKYIDETKIQCQIHDMLNFYIDLNESADNKKGHKYVIKYTTRLVAIYQQNEQETKEVTCLDDLWKISPSMMSLVAKIRQDVNGLRNGHLKYDRIRKAMITNWQESYFNECLGISQDCMLLVCNGEERVIILKKIEKMESAKPKQQFYENKWLLNNLYQLIMKCQSAGAFDETERNILKFLVYDSFSILQFQ</sequence>
<dbReference type="InterPro" id="IPR011009">
    <property type="entry name" value="Kinase-like_dom_sf"/>
</dbReference>
<dbReference type="InterPro" id="IPR011600">
    <property type="entry name" value="Pept_C14_caspase"/>
</dbReference>
<reference evidence="5 6" key="1">
    <citation type="submission" date="2024-11" db="EMBL/GenBank/DDBJ databases">
        <title>Chromosome-level genome assembly of the freshwater bivalve Anodonta woodiana.</title>
        <authorList>
            <person name="Chen X."/>
        </authorList>
    </citation>
    <scope>NUCLEOTIDE SEQUENCE [LARGE SCALE GENOMIC DNA]</scope>
    <source>
        <strain evidence="5">MN2024</strain>
        <tissue evidence="5">Gills</tissue>
    </source>
</reference>
<dbReference type="SMART" id="SM00220">
    <property type="entry name" value="S_TKc"/>
    <property type="match status" value="1"/>
</dbReference>
<organism evidence="5 6">
    <name type="scientific">Sinanodonta woodiana</name>
    <name type="common">Chinese pond mussel</name>
    <name type="synonym">Anodonta woodiana</name>
    <dbReference type="NCBI Taxonomy" id="1069815"/>
    <lineage>
        <taxon>Eukaryota</taxon>
        <taxon>Metazoa</taxon>
        <taxon>Spiralia</taxon>
        <taxon>Lophotrochozoa</taxon>
        <taxon>Mollusca</taxon>
        <taxon>Bivalvia</taxon>
        <taxon>Autobranchia</taxon>
        <taxon>Heteroconchia</taxon>
        <taxon>Palaeoheterodonta</taxon>
        <taxon>Unionida</taxon>
        <taxon>Unionoidea</taxon>
        <taxon>Unionidae</taxon>
        <taxon>Unioninae</taxon>
        <taxon>Sinanodonta</taxon>
    </lineage>
</organism>
<dbReference type="Pfam" id="PF00656">
    <property type="entry name" value="Peptidase_C14"/>
    <property type="match status" value="1"/>
</dbReference>
<dbReference type="PROSITE" id="PS50011">
    <property type="entry name" value="PROTEIN_KINASE_DOM"/>
    <property type="match status" value="1"/>
</dbReference>
<name>A0ABD3WBF1_SINWO</name>
<dbReference type="Gene3D" id="1.10.510.10">
    <property type="entry name" value="Transferase(Phosphotransferase) domain 1"/>
    <property type="match status" value="1"/>
</dbReference>
<comment type="caution">
    <text evidence="5">The sequence shown here is derived from an EMBL/GenBank/DDBJ whole genome shotgun (WGS) entry which is preliminary data.</text>
</comment>
<evidence type="ECO:0000259" key="4">
    <source>
        <dbReference type="PROSITE" id="PS50011"/>
    </source>
</evidence>
<dbReference type="InterPro" id="IPR000719">
    <property type="entry name" value="Prot_kinase_dom"/>
</dbReference>
<dbReference type="AlphaFoldDB" id="A0ABD3WBF1"/>
<evidence type="ECO:0000256" key="2">
    <source>
        <dbReference type="ARBA" id="ARBA00022840"/>
    </source>
</evidence>
<dbReference type="GO" id="GO:0005524">
    <property type="term" value="F:ATP binding"/>
    <property type="evidence" value="ECO:0007669"/>
    <property type="project" value="UniProtKB-KW"/>
</dbReference>
<gene>
    <name evidence="5" type="ORF">ACJMK2_039258</name>
</gene>
<evidence type="ECO:0000313" key="5">
    <source>
        <dbReference type="EMBL" id="KAL3871251.1"/>
    </source>
</evidence>
<keyword evidence="6" id="KW-1185">Reference proteome</keyword>
<evidence type="ECO:0000256" key="3">
    <source>
        <dbReference type="SAM" id="MobiDB-lite"/>
    </source>
</evidence>
<feature type="domain" description="Protein kinase" evidence="4">
    <location>
        <begin position="199"/>
        <end position="516"/>
    </location>
</feature>
<dbReference type="SUPFAM" id="SSF56112">
    <property type="entry name" value="Protein kinase-like (PK-like)"/>
    <property type="match status" value="1"/>
</dbReference>
<dbReference type="PANTHER" id="PTHR27001">
    <property type="entry name" value="OS01G0253100 PROTEIN"/>
    <property type="match status" value="1"/>
</dbReference>
<evidence type="ECO:0000313" key="6">
    <source>
        <dbReference type="Proteomes" id="UP001634394"/>
    </source>
</evidence>
<protein>
    <recommendedName>
        <fullName evidence="4">Protein kinase domain-containing protein</fullName>
    </recommendedName>
</protein>
<dbReference type="CDD" id="cd00180">
    <property type="entry name" value="PKc"/>
    <property type="match status" value="1"/>
</dbReference>